<protein>
    <submittedName>
        <fullName evidence="2">Ribosomal-protein-alanine N-acetyltransferase</fullName>
    </submittedName>
</protein>
<keyword evidence="2" id="KW-0808">Transferase</keyword>
<evidence type="ECO:0000313" key="3">
    <source>
        <dbReference type="Proteomes" id="UP000240971"/>
    </source>
</evidence>
<dbReference type="PROSITE" id="PS51186">
    <property type="entry name" value="GNAT"/>
    <property type="match status" value="1"/>
</dbReference>
<dbReference type="Pfam" id="PF13302">
    <property type="entry name" value="Acetyltransf_3"/>
    <property type="match status" value="1"/>
</dbReference>
<dbReference type="SUPFAM" id="SSF55729">
    <property type="entry name" value="Acyl-CoA N-acyltransferases (Nat)"/>
    <property type="match status" value="1"/>
</dbReference>
<dbReference type="InterPro" id="IPR016181">
    <property type="entry name" value="Acyl_CoA_acyltransferase"/>
</dbReference>
<dbReference type="RefSeq" id="WP_106526969.1">
    <property type="nucleotide sequence ID" value="NZ_PYAW01000001.1"/>
</dbReference>
<accession>A0A2P8HU49</accession>
<reference evidence="2 3" key="1">
    <citation type="submission" date="2018-03" db="EMBL/GenBank/DDBJ databases">
        <title>Genomic Encyclopedia of Archaeal and Bacterial Type Strains, Phase II (KMG-II): from individual species to whole genera.</title>
        <authorList>
            <person name="Goeker M."/>
        </authorList>
    </citation>
    <scope>NUCLEOTIDE SEQUENCE [LARGE SCALE GENOMIC DNA]</scope>
    <source>
        <strain evidence="2 3">DSM 24859</strain>
    </source>
</reference>
<evidence type="ECO:0000259" key="1">
    <source>
        <dbReference type="PROSITE" id="PS51186"/>
    </source>
</evidence>
<evidence type="ECO:0000313" key="2">
    <source>
        <dbReference type="EMBL" id="PSL49757.1"/>
    </source>
</evidence>
<sequence length="181" mass="20620">MLALNFTPFPALTTARFILRALALTDDNEIAALRSDERVNKFLHRPATTTIEEARQFIKKIIDAITRNESLYWVITSKDDNQLMGTICYWNISIEDDLAEIGYELHPDFQGKGVMQEVIAKVISYGVEEMRLKVITAFPFAGNDKSIKLLEKNDFKIDKDLKVIAEEGEDIADILCYSRKA</sequence>
<dbReference type="GO" id="GO:0016747">
    <property type="term" value="F:acyltransferase activity, transferring groups other than amino-acyl groups"/>
    <property type="evidence" value="ECO:0007669"/>
    <property type="project" value="InterPro"/>
</dbReference>
<name>A0A2P8HU49_CHINA</name>
<dbReference type="Gene3D" id="3.40.630.30">
    <property type="match status" value="1"/>
</dbReference>
<comment type="caution">
    <text evidence="2">The sequence shown here is derived from an EMBL/GenBank/DDBJ whole genome shotgun (WGS) entry which is preliminary data.</text>
</comment>
<keyword evidence="3" id="KW-1185">Reference proteome</keyword>
<dbReference type="EMBL" id="PYAW01000001">
    <property type="protein sequence ID" value="PSL49757.1"/>
    <property type="molecule type" value="Genomic_DNA"/>
</dbReference>
<dbReference type="InterPro" id="IPR051531">
    <property type="entry name" value="N-acetyltransferase"/>
</dbReference>
<dbReference type="CDD" id="cd04301">
    <property type="entry name" value="NAT_SF"/>
    <property type="match status" value="1"/>
</dbReference>
<organism evidence="2 3">
    <name type="scientific">Chitinophaga niastensis</name>
    <dbReference type="NCBI Taxonomy" id="536980"/>
    <lineage>
        <taxon>Bacteria</taxon>
        <taxon>Pseudomonadati</taxon>
        <taxon>Bacteroidota</taxon>
        <taxon>Chitinophagia</taxon>
        <taxon>Chitinophagales</taxon>
        <taxon>Chitinophagaceae</taxon>
        <taxon>Chitinophaga</taxon>
    </lineage>
</organism>
<feature type="domain" description="N-acetyltransferase" evidence="1">
    <location>
        <begin position="17"/>
        <end position="180"/>
    </location>
</feature>
<dbReference type="OrthoDB" id="9811523at2"/>
<dbReference type="AlphaFoldDB" id="A0A2P8HU49"/>
<proteinExistence type="predicted"/>
<dbReference type="InterPro" id="IPR000182">
    <property type="entry name" value="GNAT_dom"/>
</dbReference>
<dbReference type="PANTHER" id="PTHR43792">
    <property type="entry name" value="GNAT FAMILY, PUTATIVE (AFU_ORTHOLOGUE AFUA_3G00765)-RELATED-RELATED"/>
    <property type="match status" value="1"/>
</dbReference>
<gene>
    <name evidence="2" type="ORF">CLV51_1011092</name>
</gene>
<dbReference type="Proteomes" id="UP000240971">
    <property type="component" value="Unassembled WGS sequence"/>
</dbReference>